<dbReference type="InterPro" id="IPR006170">
    <property type="entry name" value="PBP/GOBP"/>
</dbReference>
<dbReference type="AlphaFoldDB" id="A0A8J2L6C5"/>
<keyword evidence="1" id="KW-0732">Signal</keyword>
<dbReference type="Pfam" id="PF01395">
    <property type="entry name" value="PBP_GOBP"/>
    <property type="match status" value="1"/>
</dbReference>
<dbReference type="CDD" id="cd23992">
    <property type="entry name" value="PBP_GOBP"/>
    <property type="match status" value="1"/>
</dbReference>
<sequence length="159" mass="17944">MSPDTQSRRVILSLIILSIVISVVAGAFTDSELKECKKFTRKVLKQILKELGVCNSEWKNKTKSQEEHSKKMGCVVRCILDKEQMLDEHGLVTSETIIRSVGDRAPDKFKKLALRLFHQCDDQLGKTLQPNDELCAGYSKFGNCIQNSIADMCHVDIPF</sequence>
<feature type="chain" id="PRO_5035228721" evidence="1">
    <location>
        <begin position="27"/>
        <end position="159"/>
    </location>
</feature>
<organism evidence="2 3">
    <name type="scientific">Allacma fusca</name>
    <dbReference type="NCBI Taxonomy" id="39272"/>
    <lineage>
        <taxon>Eukaryota</taxon>
        <taxon>Metazoa</taxon>
        <taxon>Ecdysozoa</taxon>
        <taxon>Arthropoda</taxon>
        <taxon>Hexapoda</taxon>
        <taxon>Collembola</taxon>
        <taxon>Symphypleona</taxon>
        <taxon>Sminthuridae</taxon>
        <taxon>Allacma</taxon>
    </lineage>
</organism>
<reference evidence="2" key="1">
    <citation type="submission" date="2021-06" db="EMBL/GenBank/DDBJ databases">
        <authorList>
            <person name="Hodson N. C."/>
            <person name="Mongue J. A."/>
            <person name="Jaron S. K."/>
        </authorList>
    </citation>
    <scope>NUCLEOTIDE SEQUENCE</scope>
</reference>
<accession>A0A8J2L6C5</accession>
<comment type="caution">
    <text evidence="2">The sequence shown here is derived from an EMBL/GenBank/DDBJ whole genome shotgun (WGS) entry which is preliminary data.</text>
</comment>
<proteinExistence type="predicted"/>
<name>A0A8J2L6C5_9HEXA</name>
<evidence type="ECO:0000256" key="1">
    <source>
        <dbReference type="SAM" id="SignalP"/>
    </source>
</evidence>
<feature type="signal peptide" evidence="1">
    <location>
        <begin position="1"/>
        <end position="26"/>
    </location>
</feature>
<dbReference type="EMBL" id="CAJVCH010549304">
    <property type="protein sequence ID" value="CAG7828902.1"/>
    <property type="molecule type" value="Genomic_DNA"/>
</dbReference>
<evidence type="ECO:0000313" key="2">
    <source>
        <dbReference type="EMBL" id="CAG7828902.1"/>
    </source>
</evidence>
<dbReference type="OrthoDB" id="10546069at2759"/>
<dbReference type="GO" id="GO:0005549">
    <property type="term" value="F:odorant binding"/>
    <property type="evidence" value="ECO:0007669"/>
    <property type="project" value="InterPro"/>
</dbReference>
<dbReference type="Proteomes" id="UP000708208">
    <property type="component" value="Unassembled WGS sequence"/>
</dbReference>
<gene>
    <name evidence="2" type="ORF">AFUS01_LOCUS38797</name>
</gene>
<evidence type="ECO:0000313" key="3">
    <source>
        <dbReference type="Proteomes" id="UP000708208"/>
    </source>
</evidence>
<keyword evidence="3" id="KW-1185">Reference proteome</keyword>
<protein>
    <submittedName>
        <fullName evidence="2">Uncharacterized protein</fullName>
    </submittedName>
</protein>